<dbReference type="Proteomes" id="UP000054314">
    <property type="component" value="Unassembled WGS sequence"/>
</dbReference>
<comment type="caution">
    <text evidence="2">The sequence shown here is derived from an EMBL/GenBank/DDBJ whole genome shotgun (WGS) entry which is preliminary data.</text>
</comment>
<reference evidence="2 3" key="1">
    <citation type="submission" date="2013-08" db="EMBL/GenBank/DDBJ databases">
        <title>Genome sequencing of Cellulomonas bogoriensis 69B4.</title>
        <authorList>
            <person name="Chen F."/>
            <person name="Li Y."/>
            <person name="Wang G."/>
        </authorList>
    </citation>
    <scope>NUCLEOTIDE SEQUENCE [LARGE SCALE GENOMIC DNA]</scope>
    <source>
        <strain evidence="2 3">69B4</strain>
    </source>
</reference>
<protein>
    <submittedName>
        <fullName evidence="2">Uncharacterized protein</fullName>
    </submittedName>
</protein>
<evidence type="ECO:0000256" key="1">
    <source>
        <dbReference type="SAM" id="MobiDB-lite"/>
    </source>
</evidence>
<dbReference type="OrthoDB" id="4833294at2"/>
<accession>A0A0A0BX03</accession>
<proteinExistence type="predicted"/>
<dbReference type="EMBL" id="AXCZ01000081">
    <property type="protein sequence ID" value="KGM12933.1"/>
    <property type="molecule type" value="Genomic_DNA"/>
</dbReference>
<feature type="region of interest" description="Disordered" evidence="1">
    <location>
        <begin position="74"/>
        <end position="100"/>
    </location>
</feature>
<name>A0A0A0BX03_9CELL</name>
<dbReference type="RefSeq" id="WP_052105281.1">
    <property type="nucleotide sequence ID" value="NZ_AXCZ01000081.1"/>
</dbReference>
<evidence type="ECO:0000313" key="2">
    <source>
        <dbReference type="EMBL" id="KGM12933.1"/>
    </source>
</evidence>
<sequence length="100" mass="11262">MMRRLFWVAVGATGTVLLARRIEQKVRRYTPAGLAEQAQDTREGVTEALSAARARFAVARAEREQDLVRTLLVTPEDREARTSRSSGTARPDPDKLLYDF</sequence>
<organism evidence="2 3">
    <name type="scientific">Cellulomonas bogoriensis 69B4 = DSM 16987</name>
    <dbReference type="NCBI Taxonomy" id="1386082"/>
    <lineage>
        <taxon>Bacteria</taxon>
        <taxon>Bacillati</taxon>
        <taxon>Actinomycetota</taxon>
        <taxon>Actinomycetes</taxon>
        <taxon>Micrococcales</taxon>
        <taxon>Cellulomonadaceae</taxon>
        <taxon>Cellulomonas</taxon>
    </lineage>
</organism>
<dbReference type="AlphaFoldDB" id="A0A0A0BX03"/>
<feature type="compositionally biased region" description="Basic and acidic residues" evidence="1">
    <location>
        <begin position="91"/>
        <end position="100"/>
    </location>
</feature>
<evidence type="ECO:0000313" key="3">
    <source>
        <dbReference type="Proteomes" id="UP000054314"/>
    </source>
</evidence>
<keyword evidence="3" id="KW-1185">Reference proteome</keyword>
<gene>
    <name evidence="2" type="ORF">N869_00835</name>
</gene>